<evidence type="ECO:0000313" key="2">
    <source>
        <dbReference type="EMBL" id="CAB4699083.1"/>
    </source>
</evidence>
<protein>
    <submittedName>
        <fullName evidence="4">Unannotated protein</fullName>
    </submittedName>
</protein>
<reference evidence="4" key="1">
    <citation type="submission" date="2020-05" db="EMBL/GenBank/DDBJ databases">
        <authorList>
            <person name="Chiriac C."/>
            <person name="Salcher M."/>
            <person name="Ghai R."/>
            <person name="Kavagutti S V."/>
        </authorList>
    </citation>
    <scope>NUCLEOTIDE SEQUENCE</scope>
</reference>
<proteinExistence type="predicted"/>
<keyword evidence="1" id="KW-0472">Membrane</keyword>
<dbReference type="EMBL" id="CAEZYY010000067">
    <property type="protein sequence ID" value="CAB4773505.1"/>
    <property type="molecule type" value="Genomic_DNA"/>
</dbReference>
<dbReference type="InterPro" id="IPR012902">
    <property type="entry name" value="N_methyl_site"/>
</dbReference>
<name>A0A6J7EL74_9ZZZZ</name>
<dbReference type="InterPro" id="IPR045584">
    <property type="entry name" value="Pilin-like"/>
</dbReference>
<dbReference type="EMBL" id="CAFBLR010000202">
    <property type="protein sequence ID" value="CAB4884147.1"/>
    <property type="molecule type" value="Genomic_DNA"/>
</dbReference>
<dbReference type="PROSITE" id="PS00409">
    <property type="entry name" value="PROKAR_NTER_METHYL"/>
    <property type="match status" value="1"/>
</dbReference>
<dbReference type="AlphaFoldDB" id="A0A6J7EL74"/>
<gene>
    <name evidence="2" type="ORF">UFOPK2602_00482</name>
    <name evidence="3" type="ORF">UFOPK2806_02572</name>
    <name evidence="4" type="ORF">UFOPK3417_01681</name>
    <name evidence="5" type="ORF">UFOPK4306_01418</name>
</gene>
<evidence type="ECO:0000256" key="1">
    <source>
        <dbReference type="SAM" id="Phobius"/>
    </source>
</evidence>
<sequence length="130" mass="13109">MSNNQHATQIRRDKGFTLVEILIAIVVVGILAAVAIVGISSLTATGNKSACTTSGDAAKAASAAYYATNGGSYPTSFSQFTSLDGATPKEFVLPSGASITDGTHVSGNSGKWTLTMTAGVNGNAPTFTCS</sequence>
<evidence type="ECO:0000313" key="4">
    <source>
        <dbReference type="EMBL" id="CAB4884147.1"/>
    </source>
</evidence>
<dbReference type="EMBL" id="CAEZXX010000021">
    <property type="protein sequence ID" value="CAB4699083.1"/>
    <property type="molecule type" value="Genomic_DNA"/>
</dbReference>
<dbReference type="Gene3D" id="3.30.700.10">
    <property type="entry name" value="Glycoprotein, Type 4 Pilin"/>
    <property type="match status" value="1"/>
</dbReference>
<feature type="transmembrane region" description="Helical" evidence="1">
    <location>
        <begin position="21"/>
        <end position="42"/>
    </location>
</feature>
<evidence type="ECO:0000313" key="3">
    <source>
        <dbReference type="EMBL" id="CAB4773505.1"/>
    </source>
</evidence>
<dbReference type="Pfam" id="PF07963">
    <property type="entry name" value="N_methyl"/>
    <property type="match status" value="1"/>
</dbReference>
<keyword evidence="1" id="KW-0812">Transmembrane</keyword>
<dbReference type="SUPFAM" id="SSF54523">
    <property type="entry name" value="Pili subunits"/>
    <property type="match status" value="1"/>
</dbReference>
<evidence type="ECO:0000313" key="5">
    <source>
        <dbReference type="EMBL" id="CAB5064548.1"/>
    </source>
</evidence>
<keyword evidence="1" id="KW-1133">Transmembrane helix</keyword>
<dbReference type="EMBL" id="CAFBQP010000051">
    <property type="protein sequence ID" value="CAB5064548.1"/>
    <property type="molecule type" value="Genomic_DNA"/>
</dbReference>
<organism evidence="4">
    <name type="scientific">freshwater metagenome</name>
    <dbReference type="NCBI Taxonomy" id="449393"/>
    <lineage>
        <taxon>unclassified sequences</taxon>
        <taxon>metagenomes</taxon>
        <taxon>ecological metagenomes</taxon>
    </lineage>
</organism>
<dbReference type="NCBIfam" id="TIGR02532">
    <property type="entry name" value="IV_pilin_GFxxxE"/>
    <property type="match status" value="1"/>
</dbReference>
<accession>A0A6J7EL74</accession>